<feature type="compositionally biased region" description="Gly residues" evidence="1">
    <location>
        <begin position="368"/>
        <end position="381"/>
    </location>
</feature>
<feature type="compositionally biased region" description="Basic residues" evidence="1">
    <location>
        <begin position="1"/>
        <end position="12"/>
    </location>
</feature>
<evidence type="ECO:0000259" key="3">
    <source>
        <dbReference type="PROSITE" id="PS50828"/>
    </source>
</evidence>
<evidence type="ECO:0000256" key="1">
    <source>
        <dbReference type="SAM" id="MobiDB-lite"/>
    </source>
</evidence>
<dbReference type="EMBL" id="RWJN01000111">
    <property type="protein sequence ID" value="TCD67084.1"/>
    <property type="molecule type" value="Genomic_DNA"/>
</dbReference>
<dbReference type="SUPFAM" id="SSF160443">
    <property type="entry name" value="SMR domain-like"/>
    <property type="match status" value="1"/>
</dbReference>
<dbReference type="Proteomes" id="UP000292702">
    <property type="component" value="Unassembled WGS sequence"/>
</dbReference>
<comment type="caution">
    <text evidence="4">The sequence shown here is derived from an EMBL/GenBank/DDBJ whole genome shotgun (WGS) entry which is preliminary data.</text>
</comment>
<dbReference type="PROSITE" id="PS50828">
    <property type="entry name" value="SMR"/>
    <property type="match status" value="1"/>
</dbReference>
<feature type="non-terminal residue" evidence="4">
    <location>
        <position position="1"/>
    </location>
</feature>
<proteinExistence type="predicted"/>
<dbReference type="OrthoDB" id="3231855at2759"/>
<dbReference type="InterPro" id="IPR013899">
    <property type="entry name" value="DUF1771"/>
</dbReference>
<name>A0A4R0RW64_9APHY</name>
<evidence type="ECO:0000313" key="4">
    <source>
        <dbReference type="EMBL" id="TCD67084.1"/>
    </source>
</evidence>
<evidence type="ECO:0000313" key="5">
    <source>
        <dbReference type="Proteomes" id="UP000292702"/>
    </source>
</evidence>
<sequence>AEKPLPHPHAHPHAGSQSPPRPQPHQRVDQNQVNQQNEHYTALRARANEAGDQMAQCFERSHQAYAGGDGALAKELSNEGKRHQQEMERLNREASQWIFVENNKDSQPGEIDLHGLYVKEAITYRIQIVLSRMPSNEEIPRSISLLVRKGLHSRGGVAKLKPAIEELIQKHRLTAQLDPSNAGVLIVTLDGHHDHAGAGKVMNPEDTHVVSSLAKKAAQAARRPSSRPQHHPFIAALIAIMRFAAVLTAIFTVAVSSVLAVPFRSYEARGYDDNAILARDHHLVVRDVLQAIHARELAALDARSIGIASAPVKRAGTPPPAPPYRGQAGPNEHTVPQEQVPHVAGTGPAQPPGYSVNQPVAGVTDRMAGGGNADTGYGGHNGQYRPILPRPAQGQGQGGR</sequence>
<feature type="transmembrane region" description="Helical" evidence="2">
    <location>
        <begin position="233"/>
        <end position="261"/>
    </location>
</feature>
<dbReference type="InterPro" id="IPR053020">
    <property type="entry name" value="Smr_domain_protein"/>
</dbReference>
<dbReference type="PANTHER" id="PTHR47417:SF1">
    <property type="entry name" value="SMR DOMAIN-CONTAINING PROTEIN YPL199C"/>
    <property type="match status" value="1"/>
</dbReference>
<accession>A0A4R0RW64</accession>
<organism evidence="4 5">
    <name type="scientific">Steccherinum ochraceum</name>
    <dbReference type="NCBI Taxonomy" id="92696"/>
    <lineage>
        <taxon>Eukaryota</taxon>
        <taxon>Fungi</taxon>
        <taxon>Dikarya</taxon>
        <taxon>Basidiomycota</taxon>
        <taxon>Agaricomycotina</taxon>
        <taxon>Agaricomycetes</taxon>
        <taxon>Polyporales</taxon>
        <taxon>Steccherinaceae</taxon>
        <taxon>Steccherinum</taxon>
    </lineage>
</organism>
<feature type="region of interest" description="Disordered" evidence="1">
    <location>
        <begin position="311"/>
        <end position="400"/>
    </location>
</feature>
<dbReference type="InterPro" id="IPR036063">
    <property type="entry name" value="Smr_dom_sf"/>
</dbReference>
<keyword evidence="2" id="KW-0812">Transmembrane</keyword>
<keyword evidence="5" id="KW-1185">Reference proteome</keyword>
<dbReference type="AlphaFoldDB" id="A0A4R0RW64"/>
<dbReference type="PANTHER" id="PTHR47417">
    <property type="entry name" value="SMR DOMAIN-CONTAINING PROTEIN YPL199C"/>
    <property type="match status" value="1"/>
</dbReference>
<evidence type="ECO:0000256" key="2">
    <source>
        <dbReference type="SAM" id="Phobius"/>
    </source>
</evidence>
<gene>
    <name evidence="4" type="ORF">EIP91_000597</name>
</gene>
<keyword evidence="2" id="KW-1133">Transmembrane helix</keyword>
<dbReference type="Pfam" id="PF08590">
    <property type="entry name" value="DUF1771"/>
    <property type="match status" value="1"/>
</dbReference>
<feature type="domain" description="Smr" evidence="3">
    <location>
        <begin position="111"/>
        <end position="190"/>
    </location>
</feature>
<dbReference type="SMART" id="SM00463">
    <property type="entry name" value="SMR"/>
    <property type="match status" value="1"/>
</dbReference>
<dbReference type="STRING" id="92696.A0A4R0RW64"/>
<dbReference type="SMART" id="SM01162">
    <property type="entry name" value="DUF1771"/>
    <property type="match status" value="1"/>
</dbReference>
<keyword evidence="2" id="KW-0472">Membrane</keyword>
<protein>
    <recommendedName>
        <fullName evidence="3">Smr domain-containing protein</fullName>
    </recommendedName>
</protein>
<dbReference type="InterPro" id="IPR002625">
    <property type="entry name" value="Smr_dom"/>
</dbReference>
<feature type="region of interest" description="Disordered" evidence="1">
    <location>
        <begin position="1"/>
        <end position="34"/>
    </location>
</feature>
<dbReference type="Gene3D" id="3.30.1370.110">
    <property type="match status" value="1"/>
</dbReference>
<reference evidence="4 5" key="1">
    <citation type="submission" date="2018-11" db="EMBL/GenBank/DDBJ databases">
        <title>Genome assembly of Steccherinum ochraceum LE-BIN_3174, the white-rot fungus of the Steccherinaceae family (The Residual Polyporoid clade, Polyporales, Basidiomycota).</title>
        <authorList>
            <person name="Fedorova T.V."/>
            <person name="Glazunova O.A."/>
            <person name="Landesman E.O."/>
            <person name="Moiseenko K.V."/>
            <person name="Psurtseva N.V."/>
            <person name="Savinova O.S."/>
            <person name="Shakhova N.V."/>
            <person name="Tyazhelova T.V."/>
            <person name="Vasina D.V."/>
        </authorList>
    </citation>
    <scope>NUCLEOTIDE SEQUENCE [LARGE SCALE GENOMIC DNA]</scope>
    <source>
        <strain evidence="4 5">LE-BIN_3174</strain>
    </source>
</reference>